<feature type="region of interest" description="Disordered" evidence="9">
    <location>
        <begin position="51"/>
        <end position="94"/>
    </location>
</feature>
<keyword evidence="4 10" id="KW-1133">Transmembrane helix</keyword>
<feature type="transmembrane region" description="Helical" evidence="10">
    <location>
        <begin position="374"/>
        <end position="400"/>
    </location>
</feature>
<dbReference type="InterPro" id="IPR017452">
    <property type="entry name" value="GPCR_Rhodpsn_7TM"/>
</dbReference>
<evidence type="ECO:0000256" key="7">
    <source>
        <dbReference type="ARBA" id="ARBA00023170"/>
    </source>
</evidence>
<keyword evidence="7" id="KW-0675">Receptor</keyword>
<dbReference type="PRINTS" id="PR01012">
    <property type="entry name" value="NRPEPTIDEYR"/>
</dbReference>
<evidence type="ECO:0000259" key="11">
    <source>
        <dbReference type="PROSITE" id="PS50262"/>
    </source>
</evidence>
<dbReference type="GO" id="GO:0004983">
    <property type="term" value="F:neuropeptide Y receptor activity"/>
    <property type="evidence" value="ECO:0007669"/>
    <property type="project" value="InterPro"/>
</dbReference>
<feature type="transmembrane region" description="Helical" evidence="10">
    <location>
        <begin position="437"/>
        <end position="456"/>
    </location>
</feature>
<comment type="subcellular location">
    <subcellularLocation>
        <location evidence="1">Membrane</location>
        <topology evidence="1">Multi-pass membrane protein</topology>
    </subcellularLocation>
</comment>
<dbReference type="WBParaSite" id="maker-uti_cns_0008254-snap-gene-0.2-mRNA-1">
    <property type="protein sequence ID" value="maker-uti_cns_0008254-snap-gene-0.2-mRNA-1"/>
    <property type="gene ID" value="maker-uti_cns_0008254-snap-gene-0.2"/>
</dbReference>
<reference evidence="13" key="1">
    <citation type="submission" date="2016-11" db="UniProtKB">
        <authorList>
            <consortium name="WormBaseParasite"/>
        </authorList>
    </citation>
    <scope>IDENTIFICATION</scope>
</reference>
<feature type="transmembrane region" description="Helical" evidence="10">
    <location>
        <begin position="468"/>
        <end position="490"/>
    </location>
</feature>
<dbReference type="PRINTS" id="PR00237">
    <property type="entry name" value="GPCRRHODOPSN"/>
</dbReference>
<keyword evidence="8" id="KW-0807">Transducer</keyword>
<dbReference type="Pfam" id="PF00001">
    <property type="entry name" value="7tm_1"/>
    <property type="match status" value="1"/>
</dbReference>
<dbReference type="PANTHER" id="PTHR24235">
    <property type="entry name" value="NEUROPEPTIDE Y RECEPTOR"/>
    <property type="match status" value="1"/>
</dbReference>
<evidence type="ECO:0000256" key="6">
    <source>
        <dbReference type="ARBA" id="ARBA00023136"/>
    </source>
</evidence>
<accession>A0A1I8HW07</accession>
<keyword evidence="12" id="KW-1185">Reference proteome</keyword>
<feature type="region of interest" description="Disordered" evidence="9">
    <location>
        <begin position="574"/>
        <end position="621"/>
    </location>
</feature>
<dbReference type="SMART" id="SM01381">
    <property type="entry name" value="7TM_GPCR_Srsx"/>
    <property type="match status" value="1"/>
</dbReference>
<dbReference type="PROSITE" id="PS50262">
    <property type="entry name" value="G_PROTEIN_RECEP_F1_2"/>
    <property type="match status" value="1"/>
</dbReference>
<dbReference type="SUPFAM" id="SSF81321">
    <property type="entry name" value="Family A G protein-coupled receptor-like"/>
    <property type="match status" value="1"/>
</dbReference>
<proteinExistence type="inferred from homology"/>
<evidence type="ECO:0000256" key="8">
    <source>
        <dbReference type="ARBA" id="ARBA00023224"/>
    </source>
</evidence>
<dbReference type="Proteomes" id="UP000095280">
    <property type="component" value="Unplaced"/>
</dbReference>
<evidence type="ECO:0000256" key="1">
    <source>
        <dbReference type="ARBA" id="ARBA00004141"/>
    </source>
</evidence>
<evidence type="ECO:0000313" key="12">
    <source>
        <dbReference type="Proteomes" id="UP000095280"/>
    </source>
</evidence>
<evidence type="ECO:0000256" key="10">
    <source>
        <dbReference type="SAM" id="Phobius"/>
    </source>
</evidence>
<feature type="region of interest" description="Disordered" evidence="9">
    <location>
        <begin position="655"/>
        <end position="706"/>
    </location>
</feature>
<evidence type="ECO:0000256" key="3">
    <source>
        <dbReference type="ARBA" id="ARBA00022692"/>
    </source>
</evidence>
<feature type="transmembrane region" description="Helical" evidence="10">
    <location>
        <begin position="256"/>
        <end position="280"/>
    </location>
</feature>
<feature type="compositionally biased region" description="Basic residues" evidence="9">
    <location>
        <begin position="51"/>
        <end position="61"/>
    </location>
</feature>
<keyword evidence="6 10" id="KW-0472">Membrane</keyword>
<feature type="compositionally biased region" description="Pro residues" evidence="9">
    <location>
        <begin position="575"/>
        <end position="586"/>
    </location>
</feature>
<feature type="region of interest" description="Disordered" evidence="9">
    <location>
        <begin position="514"/>
        <end position="560"/>
    </location>
</feature>
<feature type="compositionally biased region" description="Basic and acidic residues" evidence="9">
    <location>
        <begin position="77"/>
        <end position="94"/>
    </location>
</feature>
<dbReference type="AlphaFoldDB" id="A0A1I8HW07"/>
<name>A0A1I8HW07_9PLAT</name>
<evidence type="ECO:0000256" key="5">
    <source>
        <dbReference type="ARBA" id="ARBA00023040"/>
    </source>
</evidence>
<feature type="compositionally biased region" description="Gly residues" evidence="9">
    <location>
        <begin position="515"/>
        <end position="533"/>
    </location>
</feature>
<evidence type="ECO:0000256" key="9">
    <source>
        <dbReference type="SAM" id="MobiDB-lite"/>
    </source>
</evidence>
<dbReference type="GO" id="GO:0043005">
    <property type="term" value="C:neuron projection"/>
    <property type="evidence" value="ECO:0007669"/>
    <property type="project" value="TreeGrafter"/>
</dbReference>
<dbReference type="GO" id="GO:0042923">
    <property type="term" value="F:neuropeptide binding"/>
    <property type="evidence" value="ECO:0007669"/>
    <property type="project" value="TreeGrafter"/>
</dbReference>
<feature type="transmembrane region" description="Helical" evidence="10">
    <location>
        <begin position="300"/>
        <end position="319"/>
    </location>
</feature>
<dbReference type="CDD" id="cd15203">
    <property type="entry name" value="7tmA_NPYR-like"/>
    <property type="match status" value="1"/>
</dbReference>
<feature type="region of interest" description="Disordered" evidence="9">
    <location>
        <begin position="815"/>
        <end position="838"/>
    </location>
</feature>
<protein>
    <submittedName>
        <fullName evidence="13">G_PROTEIN_RECEP_F1_2 domain-containing protein</fullName>
    </submittedName>
</protein>
<evidence type="ECO:0000313" key="13">
    <source>
        <dbReference type="WBParaSite" id="maker-uti_cns_0008254-snap-gene-0.2-mRNA-1"/>
    </source>
</evidence>
<evidence type="ECO:0000256" key="4">
    <source>
        <dbReference type="ARBA" id="ARBA00022989"/>
    </source>
</evidence>
<keyword evidence="5" id="KW-0297">G-protein coupled receptor</keyword>
<organism evidence="12 13">
    <name type="scientific">Macrostomum lignano</name>
    <dbReference type="NCBI Taxonomy" id="282301"/>
    <lineage>
        <taxon>Eukaryota</taxon>
        <taxon>Metazoa</taxon>
        <taxon>Spiralia</taxon>
        <taxon>Lophotrochozoa</taxon>
        <taxon>Platyhelminthes</taxon>
        <taxon>Rhabditophora</taxon>
        <taxon>Macrostomorpha</taxon>
        <taxon>Macrostomida</taxon>
        <taxon>Macrostomidae</taxon>
        <taxon>Macrostomum</taxon>
    </lineage>
</organism>
<sequence>GLSIKRLTALRTCGSGGAEEDFQICTAGPASNSFFNIPFLCVQQQNRRFHAGRSSRSHRGMTFRPGMQPALGAAEDIGGRKTEEKDRMGHKAAENEEPCSLSHRLFLLTGSSPEYIRENITSQGEAEFALSFPAACKVDLFCPKLLRSAGPALRGARSAISRVAAFSNTARSARQNLLSLDSKQQRGGEPAVSICQTRASSPSMSGGNGTSLHPAWMRGITITFYATIGLMGTLGNALVVFVVLRKRSMQTITNIFITNMAISDIIMSTLNVPLTPAAMFMDSWTLPSLVCKLMPMTMGVSVYVSSLTSTAIAIDRYFVIVHPFVPRMKTCLCLLIVFIVWLVAVLISTPIAVFQKIKVSDNGTKVSCIEDWQAEYRAVFTVISFVLQFLLPCAIITVCYSRVSVTLSNRYKNNTLANKSRTKEELDIRRKRRTNRMLIAMVAIFVICWIPLNLLWMVKDISFINENLFQGLFFICHVLAMSSVMYNPFLYGWMNNNFQKEFQSLMPACLRRAGGDGSSGGGGGGGGPGGGSRGNTTYRYSTVERSRQRVNGTVETEDGIGEDEEAAGFIEEAPQQPPEQQPPEQQPPEQQQQGMKPNSKQRKPRQLARGGSGPWRREEFPQFPGSAVLKGWHLLQLDCHNARLKRNYQLAQMRQRGSMAAAETRADNSSRGPPAGQADGRAVRLQAEARPAGQQADGADHQSGVEDVGRPLQHCQQAVGGVLGVDCPDAGVGRQAGQPDKFRVAAVRRQRHQAEAAAANSVVQVAAPPPIAKAADGKRQQGGGLFASQIARQAELKAVGLQGSVDAEPGADLRQGERQVGQGQPHSGAEHQAEGGGRGLQLQIRERGAGVEQPVRVLEVWPAGPGGGGQIAETAGIGGRVRGAAEILWRS</sequence>
<feature type="transmembrane region" description="Helical" evidence="10">
    <location>
        <begin position="331"/>
        <end position="354"/>
    </location>
</feature>
<dbReference type="GO" id="GO:0005886">
    <property type="term" value="C:plasma membrane"/>
    <property type="evidence" value="ECO:0007669"/>
    <property type="project" value="TreeGrafter"/>
</dbReference>
<dbReference type="InterPro" id="IPR000276">
    <property type="entry name" value="GPCR_Rhodpsn"/>
</dbReference>
<feature type="transmembrane region" description="Helical" evidence="10">
    <location>
        <begin position="222"/>
        <end position="244"/>
    </location>
</feature>
<feature type="domain" description="G-protein coupled receptors family 1 profile" evidence="11">
    <location>
        <begin position="235"/>
        <end position="491"/>
    </location>
</feature>
<dbReference type="Gene3D" id="1.20.1070.10">
    <property type="entry name" value="Rhodopsin 7-helix transmembrane proteins"/>
    <property type="match status" value="1"/>
</dbReference>
<dbReference type="PANTHER" id="PTHR24235:SF29">
    <property type="entry name" value="GH23382P"/>
    <property type="match status" value="1"/>
</dbReference>
<keyword evidence="3 10" id="KW-0812">Transmembrane</keyword>
<dbReference type="InterPro" id="IPR000611">
    <property type="entry name" value="NPY_rcpt"/>
</dbReference>
<evidence type="ECO:0000256" key="2">
    <source>
        <dbReference type="ARBA" id="ARBA00010663"/>
    </source>
</evidence>
<comment type="similarity">
    <text evidence="2">Belongs to the G-protein coupled receptor 1 family.</text>
</comment>